<dbReference type="InterPro" id="IPR041504">
    <property type="entry name" value="AidB_N"/>
</dbReference>
<dbReference type="AlphaFoldDB" id="A0A437LTS7"/>
<dbReference type="InterPro" id="IPR006091">
    <property type="entry name" value="Acyl-CoA_Oxase/DH_mid-dom"/>
</dbReference>
<dbReference type="PANTHER" id="PTHR42707:SF3">
    <property type="entry name" value="ACYL-COA DEHYDROGENASE AIDB-RELATED"/>
    <property type="match status" value="1"/>
</dbReference>
<keyword evidence="3" id="KW-0274">FAD</keyword>
<proteinExistence type="inferred from homology"/>
<comment type="similarity">
    <text evidence="1">Belongs to the acyl-CoA dehydrogenase family.</text>
</comment>
<evidence type="ECO:0000259" key="5">
    <source>
        <dbReference type="Pfam" id="PF02770"/>
    </source>
</evidence>
<comment type="caution">
    <text evidence="7">The sequence shown here is derived from an EMBL/GenBank/DDBJ whole genome shotgun (WGS) entry which is preliminary data.</text>
</comment>
<evidence type="ECO:0000313" key="7">
    <source>
        <dbReference type="EMBL" id="RVT88810.1"/>
    </source>
</evidence>
<feature type="domain" description="Acyl-CoA dehydrogenase/oxidase C-terminal" evidence="4">
    <location>
        <begin position="286"/>
        <end position="444"/>
    </location>
</feature>
<dbReference type="InterPro" id="IPR052904">
    <property type="entry name" value="Acyl-CoA_dehydrogenase-like"/>
</dbReference>
<gene>
    <name evidence="7" type="ORF">EOD73_07535</name>
</gene>
<evidence type="ECO:0000259" key="6">
    <source>
        <dbReference type="Pfam" id="PF18158"/>
    </source>
</evidence>
<dbReference type="PANTHER" id="PTHR42707">
    <property type="entry name" value="ACYL-COA DEHYDROGENASE"/>
    <property type="match status" value="1"/>
</dbReference>
<keyword evidence="8" id="KW-1185">Reference proteome</keyword>
<dbReference type="SUPFAM" id="SSF56645">
    <property type="entry name" value="Acyl-CoA dehydrogenase NM domain-like"/>
    <property type="match status" value="1"/>
</dbReference>
<dbReference type="Pfam" id="PF02770">
    <property type="entry name" value="Acyl-CoA_dh_M"/>
    <property type="match status" value="1"/>
</dbReference>
<dbReference type="Gene3D" id="2.40.110.20">
    <property type="match status" value="1"/>
</dbReference>
<dbReference type="OrthoDB" id="9771038at2"/>
<dbReference type="InterPro" id="IPR009075">
    <property type="entry name" value="AcylCo_DH/oxidase_C"/>
</dbReference>
<name>A0A437LTS7_9BURK</name>
<dbReference type="Proteomes" id="UP000288587">
    <property type="component" value="Unassembled WGS sequence"/>
</dbReference>
<evidence type="ECO:0000256" key="1">
    <source>
        <dbReference type="ARBA" id="ARBA00009347"/>
    </source>
</evidence>
<feature type="domain" description="Acyl-CoA oxidase/dehydrogenase middle" evidence="5">
    <location>
        <begin position="177"/>
        <end position="275"/>
    </location>
</feature>
<evidence type="ECO:0000256" key="3">
    <source>
        <dbReference type="ARBA" id="ARBA00022827"/>
    </source>
</evidence>
<reference evidence="7 8" key="1">
    <citation type="submission" date="2019-01" db="EMBL/GenBank/DDBJ databases">
        <authorList>
            <person name="Chen W.-M."/>
        </authorList>
    </citation>
    <scope>NUCLEOTIDE SEQUENCE [LARGE SCALE GENOMIC DNA]</scope>
    <source>
        <strain evidence="7 8">CCP-18</strain>
    </source>
</reference>
<dbReference type="InterPro" id="IPR009100">
    <property type="entry name" value="AcylCoA_DH/oxidase_NM_dom_sf"/>
</dbReference>
<feature type="domain" description="Adaptive response protein AidB N-terminal" evidence="6">
    <location>
        <begin position="15"/>
        <end position="160"/>
    </location>
</feature>
<dbReference type="Pfam" id="PF18158">
    <property type="entry name" value="AidB_N"/>
    <property type="match status" value="1"/>
</dbReference>
<dbReference type="Gene3D" id="6.10.250.600">
    <property type="match status" value="1"/>
</dbReference>
<sequence>MPARRARRRAVSDANLVDERRGVDAWATDAALRERLGPRPALATYAAHLATEQAWDWAEQANARPPELHTLDARGRRIDRVDFHPHWHRLLGAIRGTGALAAPFSGGRWAEAAATFYVHGQLEAGSLCPATMTQAAIPVLARHAPALFAALRDGLLSATHEGHDAPIAPGRPLWIGMGMTEKQGGSDLRACVSSAQPLGHRLHGAEAYRLDGHKWFFSAPMSDAHLMLARTDEGPTCFLVPRWRWDGSGLNGVHIQRLKAKLGNHSNSSSEVEFHGSEGLLVGAPGRGIATLVEMAGYTRLQCVVGSAALMRAGLVQALHWARHRSAFGRRLVGQPLMTQVLADLALESEAALQLMLRLAEAFDHAPERADSDPVERAWQRVLTPAAKLWVCKRALAHTGEAMEVLGGNGYVETGVMARLYREAPVNSIWEGSGNVMALDVLRAAQREALALEAWFDATAPALDAPEQARLQVLRQALRGTDAEPRARQMALELALLAQAALLRQHAPATMADDFITARLRAPAMVLGGTPLAHAHAHLQRALPA</sequence>
<protein>
    <submittedName>
        <fullName evidence="7">DNA alkylation response protein</fullName>
    </submittedName>
</protein>
<dbReference type="SUPFAM" id="SSF47203">
    <property type="entry name" value="Acyl-CoA dehydrogenase C-terminal domain-like"/>
    <property type="match status" value="1"/>
</dbReference>
<dbReference type="InterPro" id="IPR036250">
    <property type="entry name" value="AcylCo_DH-like_C"/>
</dbReference>
<evidence type="ECO:0000256" key="2">
    <source>
        <dbReference type="ARBA" id="ARBA00022630"/>
    </source>
</evidence>
<dbReference type="Pfam" id="PF00441">
    <property type="entry name" value="Acyl-CoA_dh_1"/>
    <property type="match status" value="1"/>
</dbReference>
<dbReference type="Gene3D" id="1.20.140.10">
    <property type="entry name" value="Butyryl-CoA Dehydrogenase, subunit A, domain 3"/>
    <property type="match status" value="1"/>
</dbReference>
<keyword evidence="2" id="KW-0285">Flavoprotein</keyword>
<evidence type="ECO:0000313" key="8">
    <source>
        <dbReference type="Proteomes" id="UP000288587"/>
    </source>
</evidence>
<evidence type="ECO:0000259" key="4">
    <source>
        <dbReference type="Pfam" id="PF00441"/>
    </source>
</evidence>
<dbReference type="EMBL" id="SACM01000001">
    <property type="protein sequence ID" value="RVT88810.1"/>
    <property type="molecule type" value="Genomic_DNA"/>
</dbReference>
<accession>A0A437LTS7</accession>
<dbReference type="GO" id="GO:0003995">
    <property type="term" value="F:acyl-CoA dehydrogenase activity"/>
    <property type="evidence" value="ECO:0007669"/>
    <property type="project" value="TreeGrafter"/>
</dbReference>
<organism evidence="7 8">
    <name type="scientific">Inhella crocodyli</name>
    <dbReference type="NCBI Taxonomy" id="2499851"/>
    <lineage>
        <taxon>Bacteria</taxon>
        <taxon>Pseudomonadati</taxon>
        <taxon>Pseudomonadota</taxon>
        <taxon>Betaproteobacteria</taxon>
        <taxon>Burkholderiales</taxon>
        <taxon>Sphaerotilaceae</taxon>
        <taxon>Inhella</taxon>
    </lineage>
</organism>